<evidence type="ECO:0000256" key="5">
    <source>
        <dbReference type="RuleBase" id="RU003968"/>
    </source>
</evidence>
<evidence type="ECO:0000259" key="7">
    <source>
        <dbReference type="PROSITE" id="PS00624"/>
    </source>
</evidence>
<dbReference type="Gene3D" id="3.30.410.40">
    <property type="match status" value="1"/>
</dbReference>
<evidence type="ECO:0000256" key="2">
    <source>
        <dbReference type="ARBA" id="ARBA00010790"/>
    </source>
</evidence>
<gene>
    <name evidence="8" type="ORF">HF576_03920</name>
</gene>
<keyword evidence="4 5" id="KW-0274">FAD</keyword>
<dbReference type="InterPro" id="IPR036188">
    <property type="entry name" value="FAD/NAD-bd_sf"/>
</dbReference>
<dbReference type="PANTHER" id="PTHR11552:SF147">
    <property type="entry name" value="CHOLINE DEHYDROGENASE, MITOCHONDRIAL"/>
    <property type="match status" value="1"/>
</dbReference>
<evidence type="ECO:0000313" key="9">
    <source>
        <dbReference type="Proteomes" id="UP001429745"/>
    </source>
</evidence>
<dbReference type="EMBL" id="JABACI010000001">
    <property type="protein sequence ID" value="NLP82985.1"/>
    <property type="molecule type" value="Genomic_DNA"/>
</dbReference>
<dbReference type="InterPro" id="IPR000172">
    <property type="entry name" value="GMC_OxRdtase_N"/>
</dbReference>
<comment type="cofactor">
    <cofactor evidence="1">
        <name>FAD</name>
        <dbReference type="ChEBI" id="CHEBI:57692"/>
    </cofactor>
</comment>
<dbReference type="Proteomes" id="UP001429745">
    <property type="component" value="Unassembled WGS sequence"/>
</dbReference>
<keyword evidence="9" id="KW-1185">Reference proteome</keyword>
<dbReference type="PIRSF" id="PIRSF000137">
    <property type="entry name" value="Alcohol_oxidase"/>
    <property type="match status" value="1"/>
</dbReference>
<evidence type="ECO:0000256" key="4">
    <source>
        <dbReference type="ARBA" id="ARBA00022827"/>
    </source>
</evidence>
<dbReference type="PANTHER" id="PTHR11552">
    <property type="entry name" value="GLUCOSE-METHANOL-CHOLINE GMC OXIDOREDUCTASE"/>
    <property type="match status" value="1"/>
</dbReference>
<feature type="domain" description="Glucose-methanol-choline oxidoreductase N-terminal" evidence="6">
    <location>
        <begin position="84"/>
        <end position="107"/>
    </location>
</feature>
<accession>A0ABX1K8H5</accession>
<dbReference type="InterPro" id="IPR012132">
    <property type="entry name" value="GMC_OxRdtase"/>
</dbReference>
<comment type="caution">
    <text evidence="8">The sequence shown here is derived from an EMBL/GenBank/DDBJ whole genome shotgun (WGS) entry which is preliminary data.</text>
</comment>
<comment type="similarity">
    <text evidence="2 5">Belongs to the GMC oxidoreductase family.</text>
</comment>
<dbReference type="SUPFAM" id="SSF54373">
    <property type="entry name" value="FAD-linked reductases, C-terminal domain"/>
    <property type="match status" value="1"/>
</dbReference>
<protein>
    <submittedName>
        <fullName evidence="8">Mycofactocin system GMC family oxidoreductase MftG</fullName>
    </submittedName>
</protein>
<dbReference type="RefSeq" id="WP_168911442.1">
    <property type="nucleotide sequence ID" value="NZ_JABACI010000001.1"/>
</dbReference>
<evidence type="ECO:0000313" key="8">
    <source>
        <dbReference type="EMBL" id="NLP82985.1"/>
    </source>
</evidence>
<name>A0ABX1K8H5_9MICO</name>
<dbReference type="InterPro" id="IPR007867">
    <property type="entry name" value="GMC_OxRtase_C"/>
</dbReference>
<proteinExistence type="inferred from homology"/>
<reference evidence="8 9" key="1">
    <citation type="submission" date="2020-04" db="EMBL/GenBank/DDBJ databases">
        <title>CFH 90308 Microbacterium sp.</title>
        <authorList>
            <person name="Nie G."/>
            <person name="Ming H."/>
            <person name="Xia T."/>
        </authorList>
    </citation>
    <scope>NUCLEOTIDE SEQUENCE [LARGE SCALE GENOMIC DNA]</scope>
    <source>
        <strain evidence="8 9">CFH 90308</strain>
    </source>
</reference>
<evidence type="ECO:0000256" key="1">
    <source>
        <dbReference type="ARBA" id="ARBA00001974"/>
    </source>
</evidence>
<dbReference type="PROSITE" id="PS00624">
    <property type="entry name" value="GMC_OXRED_2"/>
    <property type="match status" value="1"/>
</dbReference>
<evidence type="ECO:0000259" key="6">
    <source>
        <dbReference type="PROSITE" id="PS00623"/>
    </source>
</evidence>
<sequence length="503" mass="51180">MTPRRIVVVGAGGSGIPLAARLAQHGHEVVLLEAGPAGAASGDAAAAHGLEHAWTVSEGLPDGALTWTYDAELFAGRPWRIARGRLLGGSTSVNGAYFQRPHPDDFAGWAAVAGAEWSYDACLPALRRLENDRDFGDDTVHGAEGPVPVARAGASDRVTQTFLAAAVEAGALPEPDKNGGGPSGAGLLPRNAVGPARWGVARAYAGLLAAGSVETHAGVVVERIVFRGDATIGVDVTRAGETSFLAADEVILSAGAIETPRLLQRSGIGDASALSADTKLVAERPGVGRGLSDHAALDIAWEPRPGVVSPELDAAWTAAWNVPAGQVADAAIELLLAAKPTAAILSGRAAAVGPLDLRITLATPRSRGTVTAGMIRYGYLGRPEDLAALRAATRLAAAVLRSGPMRQVVASAAVPAWADAPASEEAAEDWIRGALGTALHSCGTARMGDADDPDAVTDAHGRVHGATGLRVADASLLPAVPSRGTALTAVLVGERIAELIASE</sequence>
<dbReference type="Pfam" id="PF05199">
    <property type="entry name" value="GMC_oxred_C"/>
    <property type="match status" value="1"/>
</dbReference>
<dbReference type="Gene3D" id="3.50.50.60">
    <property type="entry name" value="FAD/NAD(P)-binding domain"/>
    <property type="match status" value="1"/>
</dbReference>
<dbReference type="Pfam" id="PF00732">
    <property type="entry name" value="GMC_oxred_N"/>
    <property type="match status" value="1"/>
</dbReference>
<dbReference type="SUPFAM" id="SSF51905">
    <property type="entry name" value="FAD/NAD(P)-binding domain"/>
    <property type="match status" value="1"/>
</dbReference>
<keyword evidence="3 5" id="KW-0285">Flavoprotein</keyword>
<feature type="domain" description="Glucose-methanol-choline oxidoreductase N-terminal" evidence="7">
    <location>
        <begin position="255"/>
        <end position="269"/>
    </location>
</feature>
<evidence type="ECO:0000256" key="3">
    <source>
        <dbReference type="ARBA" id="ARBA00022630"/>
    </source>
</evidence>
<organism evidence="8 9">
    <name type="scientific">Microbacterium salsuginis</name>
    <dbReference type="NCBI Taxonomy" id="2722803"/>
    <lineage>
        <taxon>Bacteria</taxon>
        <taxon>Bacillati</taxon>
        <taxon>Actinomycetota</taxon>
        <taxon>Actinomycetes</taxon>
        <taxon>Micrococcales</taxon>
        <taxon>Microbacteriaceae</taxon>
        <taxon>Microbacterium</taxon>
    </lineage>
</organism>
<dbReference type="PROSITE" id="PS00623">
    <property type="entry name" value="GMC_OXRED_1"/>
    <property type="match status" value="1"/>
</dbReference>